<evidence type="ECO:0000256" key="2">
    <source>
        <dbReference type="ARBA" id="ARBA00022490"/>
    </source>
</evidence>
<feature type="region of interest" description="Disordered" evidence="3">
    <location>
        <begin position="1"/>
        <end position="23"/>
    </location>
</feature>
<sequence>MAGDNESRSAEQAARMLESGTGHDSARELEAIPHFFIARASPDSLPGIVQRAARLRLLQARSCELLDNAQLELVYSILQQCAGKGRGGADRDSEDGAEERLDYDEFCRAAAVCREAVGAYVDRHFRASLFLRFARDARGAIPLLSFFHYLMRRNALLQTRLHLSCFDEDGAAPGGAAGGEETAGGCAEGQDALLCEYAAFAARKLMFLHARRGRARVRDLLTSPALSELLELRMPPRDSSLPGSWFTPASMWRARALFDELDRRGCGCLSAEDFLGFSAGTMTPLFVMRLFEERAAAPGSATPQSAPAGGAWQGRVIGPRNPAIGGCCGMRWEAFLDFLLAWEHRGSAAGVRYFFPLFDLRGRGYITQVEVCTFFRAVHALWVAAGQYPELSVEDVKDELFDIVRPAHPLRITAADLLASSMAGTVIGLLADVNSFYAYDSRESLAAQADQGASGWAGALSSDM</sequence>
<dbReference type="SUPFAM" id="SSF47473">
    <property type="entry name" value="EF-hand"/>
    <property type="match status" value="1"/>
</dbReference>
<dbReference type="GO" id="GO:0035303">
    <property type="term" value="P:regulation of dephosphorylation"/>
    <property type="evidence" value="ECO:0007669"/>
    <property type="project" value="InterPro"/>
</dbReference>
<name>A0AAW1R9S5_9CHLO</name>
<dbReference type="InterPro" id="IPR011992">
    <property type="entry name" value="EF-hand-dom_pair"/>
</dbReference>
<dbReference type="GO" id="GO:0005819">
    <property type="term" value="C:spindle"/>
    <property type="evidence" value="ECO:0007669"/>
    <property type="project" value="TreeGrafter"/>
</dbReference>
<comment type="subcellular location">
    <subcellularLocation>
        <location evidence="1">Cytoplasm</location>
    </subcellularLocation>
</comment>
<dbReference type="InterPro" id="IPR039865">
    <property type="entry name" value="PPP2R3C"/>
</dbReference>
<protein>
    <recommendedName>
        <fullName evidence="6">Serine/threonine-protein phosphatase 2A regulatory subunit B'' subunit gamma</fullName>
    </recommendedName>
</protein>
<dbReference type="Gene3D" id="1.10.238.10">
    <property type="entry name" value="EF-hand"/>
    <property type="match status" value="1"/>
</dbReference>
<accession>A0AAW1R9S5</accession>
<dbReference type="PANTHER" id="PTHR12085">
    <property type="entry name" value="SERINE/THREONINE-PROTEIN PHOSPHATASE 2A REGULATORY SUBUNIT B'' SUBUNIT GAMMA"/>
    <property type="match status" value="1"/>
</dbReference>
<keyword evidence="2" id="KW-0963">Cytoplasm</keyword>
<evidence type="ECO:0000256" key="3">
    <source>
        <dbReference type="SAM" id="MobiDB-lite"/>
    </source>
</evidence>
<dbReference type="Proteomes" id="UP001445335">
    <property type="component" value="Unassembled WGS sequence"/>
</dbReference>
<gene>
    <name evidence="4" type="ORF">WJX81_001917</name>
</gene>
<comment type="caution">
    <text evidence="4">The sequence shown here is derived from an EMBL/GenBank/DDBJ whole genome shotgun (WGS) entry which is preliminary data.</text>
</comment>
<evidence type="ECO:0000313" key="5">
    <source>
        <dbReference type="Proteomes" id="UP001445335"/>
    </source>
</evidence>
<dbReference type="AlphaFoldDB" id="A0AAW1R9S5"/>
<organism evidence="4 5">
    <name type="scientific">Elliptochloris bilobata</name>
    <dbReference type="NCBI Taxonomy" id="381761"/>
    <lineage>
        <taxon>Eukaryota</taxon>
        <taxon>Viridiplantae</taxon>
        <taxon>Chlorophyta</taxon>
        <taxon>core chlorophytes</taxon>
        <taxon>Trebouxiophyceae</taxon>
        <taxon>Trebouxiophyceae incertae sedis</taxon>
        <taxon>Elliptochloris clade</taxon>
        <taxon>Elliptochloris</taxon>
    </lineage>
</organism>
<proteinExistence type="predicted"/>
<keyword evidence="5" id="KW-1185">Reference proteome</keyword>
<dbReference type="EMBL" id="JALJOU010000050">
    <property type="protein sequence ID" value="KAK9830587.1"/>
    <property type="molecule type" value="Genomic_DNA"/>
</dbReference>
<reference evidence="4 5" key="1">
    <citation type="journal article" date="2024" name="Nat. Commun.">
        <title>Phylogenomics reveals the evolutionary origins of lichenization in chlorophyte algae.</title>
        <authorList>
            <person name="Puginier C."/>
            <person name="Libourel C."/>
            <person name="Otte J."/>
            <person name="Skaloud P."/>
            <person name="Haon M."/>
            <person name="Grisel S."/>
            <person name="Petersen M."/>
            <person name="Berrin J.G."/>
            <person name="Delaux P.M."/>
            <person name="Dal Grande F."/>
            <person name="Keller J."/>
        </authorList>
    </citation>
    <scope>NUCLEOTIDE SEQUENCE [LARGE SCALE GENOMIC DNA]</scope>
    <source>
        <strain evidence="4 5">SAG 245.80</strain>
    </source>
</reference>
<dbReference type="PANTHER" id="PTHR12085:SF3">
    <property type="entry name" value="SERINE_THREONINE-PROTEIN PHOSPHATASE 2A REGULATORY SUBUNIT B'' SUBUNIT GAMMA"/>
    <property type="match status" value="1"/>
</dbReference>
<dbReference type="GO" id="GO:0005737">
    <property type="term" value="C:cytoplasm"/>
    <property type="evidence" value="ECO:0007669"/>
    <property type="project" value="UniProtKB-SubCell"/>
</dbReference>
<evidence type="ECO:0000313" key="4">
    <source>
        <dbReference type="EMBL" id="KAK9830587.1"/>
    </source>
</evidence>
<evidence type="ECO:0008006" key="6">
    <source>
        <dbReference type="Google" id="ProtNLM"/>
    </source>
</evidence>
<dbReference type="GO" id="GO:0000226">
    <property type="term" value="P:microtubule cytoskeleton organization"/>
    <property type="evidence" value="ECO:0007669"/>
    <property type="project" value="TreeGrafter"/>
</dbReference>
<evidence type="ECO:0000256" key="1">
    <source>
        <dbReference type="ARBA" id="ARBA00004496"/>
    </source>
</evidence>
<dbReference type="GO" id="GO:0030865">
    <property type="term" value="P:cortical cytoskeleton organization"/>
    <property type="evidence" value="ECO:0007669"/>
    <property type="project" value="TreeGrafter"/>
</dbReference>